<accession>A0A8X6QH31</accession>
<sequence length="237" mass="26703">MESDLESLPDQDMSSHSSSSRASTPTQPENFYSTCQKKKLIELELKTYTDSIDHTQILIKNLERQGLQNHPIYTNNCKMIQGLIHQRELLTGTSSYPTALADTLPQGTRVVTACTGRQVSVRIPHAVTIITLPMLVWTSLNTGELARRLGFAIFEILPSLLFPVTRWRQVTLHQSKYLTSLRAKRAFSTHSGRITYDRPRPISNRSLPSHLPLIALPLGKFLSVTSVTFSHFHSHRG</sequence>
<feature type="compositionally biased region" description="Low complexity" evidence="1">
    <location>
        <begin position="14"/>
        <end position="23"/>
    </location>
</feature>
<gene>
    <name evidence="2" type="ORF">NPIL_100581</name>
</gene>
<proteinExistence type="predicted"/>
<name>A0A8X6QH31_NEPPI</name>
<keyword evidence="3" id="KW-1185">Reference proteome</keyword>
<organism evidence="2 3">
    <name type="scientific">Nephila pilipes</name>
    <name type="common">Giant wood spider</name>
    <name type="synonym">Nephila maculata</name>
    <dbReference type="NCBI Taxonomy" id="299642"/>
    <lineage>
        <taxon>Eukaryota</taxon>
        <taxon>Metazoa</taxon>
        <taxon>Ecdysozoa</taxon>
        <taxon>Arthropoda</taxon>
        <taxon>Chelicerata</taxon>
        <taxon>Arachnida</taxon>
        <taxon>Araneae</taxon>
        <taxon>Araneomorphae</taxon>
        <taxon>Entelegynae</taxon>
        <taxon>Araneoidea</taxon>
        <taxon>Nephilidae</taxon>
        <taxon>Nephila</taxon>
    </lineage>
</organism>
<protein>
    <submittedName>
        <fullName evidence="2">Uncharacterized protein</fullName>
    </submittedName>
</protein>
<dbReference type="EMBL" id="BMAW01032299">
    <property type="protein sequence ID" value="GFU24988.1"/>
    <property type="molecule type" value="Genomic_DNA"/>
</dbReference>
<feature type="region of interest" description="Disordered" evidence="1">
    <location>
        <begin position="1"/>
        <end position="30"/>
    </location>
</feature>
<dbReference type="Proteomes" id="UP000887013">
    <property type="component" value="Unassembled WGS sequence"/>
</dbReference>
<comment type="caution">
    <text evidence="2">The sequence shown here is derived from an EMBL/GenBank/DDBJ whole genome shotgun (WGS) entry which is preliminary data.</text>
</comment>
<dbReference type="AlphaFoldDB" id="A0A8X6QH31"/>
<evidence type="ECO:0000313" key="2">
    <source>
        <dbReference type="EMBL" id="GFU24988.1"/>
    </source>
</evidence>
<reference evidence="2" key="1">
    <citation type="submission" date="2020-08" db="EMBL/GenBank/DDBJ databases">
        <title>Multicomponent nature underlies the extraordinary mechanical properties of spider dragline silk.</title>
        <authorList>
            <person name="Kono N."/>
            <person name="Nakamura H."/>
            <person name="Mori M."/>
            <person name="Yoshida Y."/>
            <person name="Ohtoshi R."/>
            <person name="Malay A.D."/>
            <person name="Moran D.A.P."/>
            <person name="Tomita M."/>
            <person name="Numata K."/>
            <person name="Arakawa K."/>
        </authorList>
    </citation>
    <scope>NUCLEOTIDE SEQUENCE</scope>
</reference>
<evidence type="ECO:0000256" key="1">
    <source>
        <dbReference type="SAM" id="MobiDB-lite"/>
    </source>
</evidence>
<evidence type="ECO:0000313" key="3">
    <source>
        <dbReference type="Proteomes" id="UP000887013"/>
    </source>
</evidence>